<sequence length="69" mass="7924">MLQFRGGYVGVGILVQKDWNRDAKVEAQIRLLDLEVKLCRFSVFLFSSILCQISTVRVSCVVETWEQVC</sequence>
<dbReference type="Proteomes" id="UP001154282">
    <property type="component" value="Unassembled WGS sequence"/>
</dbReference>
<organism evidence="1 2">
    <name type="scientific">Linum tenue</name>
    <dbReference type="NCBI Taxonomy" id="586396"/>
    <lineage>
        <taxon>Eukaryota</taxon>
        <taxon>Viridiplantae</taxon>
        <taxon>Streptophyta</taxon>
        <taxon>Embryophyta</taxon>
        <taxon>Tracheophyta</taxon>
        <taxon>Spermatophyta</taxon>
        <taxon>Magnoliopsida</taxon>
        <taxon>eudicotyledons</taxon>
        <taxon>Gunneridae</taxon>
        <taxon>Pentapetalae</taxon>
        <taxon>rosids</taxon>
        <taxon>fabids</taxon>
        <taxon>Malpighiales</taxon>
        <taxon>Linaceae</taxon>
        <taxon>Linum</taxon>
    </lineage>
</organism>
<reference evidence="1" key="1">
    <citation type="submission" date="2022-08" db="EMBL/GenBank/DDBJ databases">
        <authorList>
            <person name="Gutierrez-Valencia J."/>
        </authorList>
    </citation>
    <scope>NUCLEOTIDE SEQUENCE</scope>
</reference>
<dbReference type="EMBL" id="CAMGYJ010000009">
    <property type="protein sequence ID" value="CAI0475018.1"/>
    <property type="molecule type" value="Genomic_DNA"/>
</dbReference>
<dbReference type="AlphaFoldDB" id="A0AAV0PV05"/>
<protein>
    <submittedName>
        <fullName evidence="1">Uncharacterized protein</fullName>
    </submittedName>
</protein>
<gene>
    <name evidence="1" type="ORF">LITE_LOCUS40293</name>
</gene>
<evidence type="ECO:0000313" key="1">
    <source>
        <dbReference type="EMBL" id="CAI0475018.1"/>
    </source>
</evidence>
<name>A0AAV0PV05_9ROSI</name>
<keyword evidence="2" id="KW-1185">Reference proteome</keyword>
<accession>A0AAV0PV05</accession>
<proteinExistence type="predicted"/>
<evidence type="ECO:0000313" key="2">
    <source>
        <dbReference type="Proteomes" id="UP001154282"/>
    </source>
</evidence>
<comment type="caution">
    <text evidence="1">The sequence shown here is derived from an EMBL/GenBank/DDBJ whole genome shotgun (WGS) entry which is preliminary data.</text>
</comment>